<keyword evidence="3" id="KW-0378">Hydrolase</keyword>
<evidence type="ECO:0000256" key="1">
    <source>
        <dbReference type="ARBA" id="ARBA00007074"/>
    </source>
</evidence>
<evidence type="ECO:0000256" key="2">
    <source>
        <dbReference type="ARBA" id="ARBA00022670"/>
    </source>
</evidence>
<protein>
    <submittedName>
        <fullName evidence="6">NlpC/P60 family protein</fullName>
    </submittedName>
</protein>
<evidence type="ECO:0000313" key="7">
    <source>
        <dbReference type="Proteomes" id="UP000264310"/>
    </source>
</evidence>
<dbReference type="InterPro" id="IPR051202">
    <property type="entry name" value="Peptidase_C40"/>
</dbReference>
<name>A0A371X7I6_9HYPH</name>
<dbReference type="AlphaFoldDB" id="A0A371X7I6"/>
<feature type="domain" description="NlpC/P60" evidence="5">
    <location>
        <begin position="172"/>
        <end position="295"/>
    </location>
</feature>
<dbReference type="InterPro" id="IPR000064">
    <property type="entry name" value="NLP_P60_dom"/>
</dbReference>
<accession>A0A371X7I6</accession>
<organism evidence="6 7">
    <name type="scientific">Fulvimarina endophytica</name>
    <dbReference type="NCBI Taxonomy" id="2293836"/>
    <lineage>
        <taxon>Bacteria</taxon>
        <taxon>Pseudomonadati</taxon>
        <taxon>Pseudomonadota</taxon>
        <taxon>Alphaproteobacteria</taxon>
        <taxon>Hyphomicrobiales</taxon>
        <taxon>Aurantimonadaceae</taxon>
        <taxon>Fulvimarina</taxon>
    </lineage>
</organism>
<keyword evidence="7" id="KW-1185">Reference proteome</keyword>
<dbReference type="RefSeq" id="WP_116682047.1">
    <property type="nucleotide sequence ID" value="NZ_QURL01000002.1"/>
</dbReference>
<sequence length="306" mass="33146">MTEPLNPRLNAYRDDLADIRLKGQVSAARFVDGIPAVVAVPLAPLHREPDHDAFLDTEALFGERLLVFDETSGPDGEPWAWVQLDDDGYVGYTPFAALERLGEETEASLPTHRIAVPRTLLFPEPDIKRPPVADLPMGALVTAVEEAEDRNARYHLLASGGAIVQQHATALGKDVEDFVAVAERFLETPYLWGGKSALGIDCSGLVQLACQMAGIDAPRDSGDQARELGTRIAGIEALQRGDLIFWPGHVGIMVDGRRIIHANAHHMMTAIEPLNDALERLEKKGATLSAVRRLAAKVSEAGASED</sequence>
<keyword evidence="2" id="KW-0645">Protease</keyword>
<dbReference type="Proteomes" id="UP000264310">
    <property type="component" value="Unassembled WGS sequence"/>
</dbReference>
<evidence type="ECO:0000259" key="5">
    <source>
        <dbReference type="PROSITE" id="PS51935"/>
    </source>
</evidence>
<evidence type="ECO:0000256" key="4">
    <source>
        <dbReference type="ARBA" id="ARBA00022807"/>
    </source>
</evidence>
<dbReference type="Pfam" id="PF00877">
    <property type="entry name" value="NLPC_P60"/>
    <property type="match status" value="1"/>
</dbReference>
<comment type="caution">
    <text evidence="6">The sequence shown here is derived from an EMBL/GenBank/DDBJ whole genome shotgun (WGS) entry which is preliminary data.</text>
</comment>
<gene>
    <name evidence="6" type="ORF">DYI37_04685</name>
</gene>
<dbReference type="InterPro" id="IPR041382">
    <property type="entry name" value="SH3_16"/>
</dbReference>
<evidence type="ECO:0000313" key="6">
    <source>
        <dbReference type="EMBL" id="RFC65151.1"/>
    </source>
</evidence>
<dbReference type="PANTHER" id="PTHR47053:SF1">
    <property type="entry name" value="MUREIN DD-ENDOPEPTIDASE MEPH-RELATED"/>
    <property type="match status" value="1"/>
</dbReference>
<dbReference type="GO" id="GO:0008234">
    <property type="term" value="F:cysteine-type peptidase activity"/>
    <property type="evidence" value="ECO:0007669"/>
    <property type="project" value="UniProtKB-KW"/>
</dbReference>
<dbReference type="SUPFAM" id="SSF54001">
    <property type="entry name" value="Cysteine proteinases"/>
    <property type="match status" value="1"/>
</dbReference>
<reference evidence="6 7" key="1">
    <citation type="submission" date="2018-08" db="EMBL/GenBank/DDBJ databases">
        <title>Fulvimarina sp. 85, whole genome shotgun sequence.</title>
        <authorList>
            <person name="Tuo L."/>
        </authorList>
    </citation>
    <scope>NUCLEOTIDE SEQUENCE [LARGE SCALE GENOMIC DNA]</scope>
    <source>
        <strain evidence="6 7">85</strain>
    </source>
</reference>
<dbReference type="PANTHER" id="PTHR47053">
    <property type="entry name" value="MUREIN DD-ENDOPEPTIDASE MEPH-RELATED"/>
    <property type="match status" value="1"/>
</dbReference>
<dbReference type="InterPro" id="IPR038765">
    <property type="entry name" value="Papain-like_cys_pep_sf"/>
</dbReference>
<dbReference type="Gene3D" id="3.90.1720.10">
    <property type="entry name" value="endopeptidase domain like (from Nostoc punctiforme)"/>
    <property type="match status" value="1"/>
</dbReference>
<dbReference type="EMBL" id="QURL01000002">
    <property type="protein sequence ID" value="RFC65151.1"/>
    <property type="molecule type" value="Genomic_DNA"/>
</dbReference>
<comment type="similarity">
    <text evidence="1">Belongs to the peptidase C40 family.</text>
</comment>
<evidence type="ECO:0000256" key="3">
    <source>
        <dbReference type="ARBA" id="ARBA00022801"/>
    </source>
</evidence>
<dbReference type="GO" id="GO:0006508">
    <property type="term" value="P:proteolysis"/>
    <property type="evidence" value="ECO:0007669"/>
    <property type="project" value="UniProtKB-KW"/>
</dbReference>
<dbReference type="OrthoDB" id="9813368at2"/>
<dbReference type="PROSITE" id="PS51935">
    <property type="entry name" value="NLPC_P60"/>
    <property type="match status" value="1"/>
</dbReference>
<dbReference type="Pfam" id="PF18348">
    <property type="entry name" value="SH3_16"/>
    <property type="match status" value="1"/>
</dbReference>
<proteinExistence type="inferred from homology"/>
<keyword evidence="4" id="KW-0788">Thiol protease</keyword>